<dbReference type="RefSeq" id="WP_212904516.1">
    <property type="nucleotide sequence ID" value="NZ_BOPZ01000023.1"/>
</dbReference>
<keyword evidence="3" id="KW-1185">Reference proteome</keyword>
<proteinExistence type="predicted"/>
<dbReference type="NCBIfam" id="TIGR01760">
    <property type="entry name" value="tape_meas_TP901"/>
    <property type="match status" value="1"/>
</dbReference>
<gene>
    <name evidence="2" type="ORF">CPJCM30710_24940</name>
</gene>
<dbReference type="InterPro" id="IPR010090">
    <property type="entry name" value="Phage_tape_meas"/>
</dbReference>
<organism evidence="2 3">
    <name type="scientific">Clostridium polyendosporum</name>
    <dbReference type="NCBI Taxonomy" id="69208"/>
    <lineage>
        <taxon>Bacteria</taxon>
        <taxon>Bacillati</taxon>
        <taxon>Bacillota</taxon>
        <taxon>Clostridia</taxon>
        <taxon>Eubacteriales</taxon>
        <taxon>Clostridiaceae</taxon>
        <taxon>Clostridium</taxon>
    </lineage>
</organism>
<reference evidence="2" key="1">
    <citation type="submission" date="2021-03" db="EMBL/GenBank/DDBJ databases">
        <title>Taxonomic study of Clostridium polyendosporum from meadow-gley soil under rice.</title>
        <authorList>
            <person name="Kobayashi H."/>
            <person name="Tanizawa Y."/>
            <person name="Yagura M."/>
        </authorList>
    </citation>
    <scope>NUCLEOTIDE SEQUENCE</scope>
    <source>
        <strain evidence="2">JCM 30710</strain>
    </source>
</reference>
<evidence type="ECO:0008006" key="4">
    <source>
        <dbReference type="Google" id="ProtNLM"/>
    </source>
</evidence>
<comment type="caution">
    <text evidence="2">The sequence shown here is derived from an EMBL/GenBank/DDBJ whole genome shotgun (WGS) entry which is preliminary data.</text>
</comment>
<dbReference type="PANTHER" id="PTHR37813:SF1">
    <property type="entry name" value="FELS-2 PROPHAGE PROTEIN"/>
    <property type="match status" value="1"/>
</dbReference>
<sequence>MASIAGISAGTAVAVLTLDSSPFTAGLKSAKEHLQTFCDSNDTAKSRINALGSAVNAVGITMTKGLTVPILGAGAAAIKTTADFDSSMSRVRAISGAVGEDFNKLRNQAIDLGATTSFSAKDNWHTTRKLVA</sequence>
<dbReference type="AlphaFoldDB" id="A0A919S3B4"/>
<accession>A0A919S3B4</accession>
<dbReference type="PANTHER" id="PTHR37813">
    <property type="entry name" value="FELS-2 PROPHAGE PROTEIN"/>
    <property type="match status" value="1"/>
</dbReference>
<dbReference type="EMBL" id="BOPZ01000023">
    <property type="protein sequence ID" value="GIM29828.1"/>
    <property type="molecule type" value="Genomic_DNA"/>
</dbReference>
<protein>
    <recommendedName>
        <fullName evidence="4">Phage tail tape measure protein, TP901 family, core region</fullName>
    </recommendedName>
</protein>
<evidence type="ECO:0000313" key="2">
    <source>
        <dbReference type="EMBL" id="GIM29828.1"/>
    </source>
</evidence>
<name>A0A919S3B4_9CLOT</name>
<keyword evidence="1" id="KW-1188">Viral release from host cell</keyword>
<evidence type="ECO:0000256" key="1">
    <source>
        <dbReference type="ARBA" id="ARBA00022612"/>
    </source>
</evidence>
<evidence type="ECO:0000313" key="3">
    <source>
        <dbReference type="Proteomes" id="UP000679179"/>
    </source>
</evidence>
<dbReference type="Proteomes" id="UP000679179">
    <property type="component" value="Unassembled WGS sequence"/>
</dbReference>